<organism evidence="1 2">
    <name type="scientific">Ambrosiozyma monospora</name>
    <name type="common">Yeast</name>
    <name type="synonym">Endomycopsis monosporus</name>
    <dbReference type="NCBI Taxonomy" id="43982"/>
    <lineage>
        <taxon>Eukaryota</taxon>
        <taxon>Fungi</taxon>
        <taxon>Dikarya</taxon>
        <taxon>Ascomycota</taxon>
        <taxon>Saccharomycotina</taxon>
        <taxon>Pichiomycetes</taxon>
        <taxon>Pichiales</taxon>
        <taxon>Pichiaceae</taxon>
        <taxon>Ambrosiozyma</taxon>
    </lineage>
</organism>
<gene>
    <name evidence="1" type="ORF">Amon02_000372300</name>
</gene>
<dbReference type="EMBL" id="BSXS01002410">
    <property type="protein sequence ID" value="GME79013.1"/>
    <property type="molecule type" value="Genomic_DNA"/>
</dbReference>
<evidence type="ECO:0000313" key="2">
    <source>
        <dbReference type="Proteomes" id="UP001165064"/>
    </source>
</evidence>
<proteinExistence type="predicted"/>
<evidence type="ECO:0000313" key="1">
    <source>
        <dbReference type="EMBL" id="GME79013.1"/>
    </source>
</evidence>
<sequence length="660" mass="72729">MATLLSRNSTASHAVLKVPFQLQSHTLRRVTGTTIPTTIKRGIHTKQRHINYHSPKPVIIQSDISQSFGLSFKRFNSYQSPDHHNNDNNNVPKFNAQGERIFTDDEAEHLLSKLKKIWSDSSLSEAEKQIRIDSVFDEFQMGGLVSPSTTMMINAILTDQSPDAEVAGQKMKNMHLFHDSLKKYHFQKELRARVSKSKTPPPVSKWSVSQDGASTENKGKSAKNESTENESSKKDNDTKSEEFNSSEPQKKSEENGKQEFDGIQNYVLLIVLSSLVFAYLSGGGVEEKVITFQEFQTQFLQKGFVEKLIVKDNSEVEVVLNERGKAQPGTSGNTTYSFSISSVLNFEEKLKKAQQEANMPEVMWIPVIYVQTVSIGKALFQLAPSLLLLSFLLWTTKKALSGGAGGMFGQKKKTFKKFNAEKNVKVNFADVAGCDEAKEEIMEFVKFLKNPAKYEKLGAKIPRGAILSGPPGTGKTLLAKATAGEAGVPFYSVSGSEFVEMFVGVGASRVRDLFKTARENAPSIVFVDEIDAIGKSRGKGKGMGGNDERENTLNQLLVEMDGFSTSDHVVVLAGTNRADVLDSALLRPGRFDRKIYISNPELEGRKDIFGVHLKKIRLAPSCDLDDLKGRLAALTPGMSGADIANVCNEAALTAARHNEE</sequence>
<protein>
    <submittedName>
        <fullName evidence="1">Unnamed protein product</fullName>
    </submittedName>
</protein>
<keyword evidence="2" id="KW-1185">Reference proteome</keyword>
<reference evidence="1" key="1">
    <citation type="submission" date="2023-04" db="EMBL/GenBank/DDBJ databases">
        <title>Ambrosiozyma monospora NBRC 10751.</title>
        <authorList>
            <person name="Ichikawa N."/>
            <person name="Sato H."/>
            <person name="Tonouchi N."/>
        </authorList>
    </citation>
    <scope>NUCLEOTIDE SEQUENCE</scope>
    <source>
        <strain evidence="1">NBRC 10751</strain>
    </source>
</reference>
<accession>A0ACB5T166</accession>
<comment type="caution">
    <text evidence="1">The sequence shown here is derived from an EMBL/GenBank/DDBJ whole genome shotgun (WGS) entry which is preliminary data.</text>
</comment>
<dbReference type="Proteomes" id="UP001165064">
    <property type="component" value="Unassembled WGS sequence"/>
</dbReference>
<name>A0ACB5T166_AMBMO</name>